<dbReference type="Pfam" id="PF13448">
    <property type="entry name" value="DUF4114"/>
    <property type="match status" value="1"/>
</dbReference>
<dbReference type="STRING" id="1195760.SAMN05444281_0126"/>
<dbReference type="Proteomes" id="UP000184109">
    <property type="component" value="Unassembled WGS sequence"/>
</dbReference>
<proteinExistence type="predicted"/>
<dbReference type="EMBL" id="FQXQ01000001">
    <property type="protein sequence ID" value="SHH33488.1"/>
    <property type="molecule type" value="Genomic_DNA"/>
</dbReference>
<evidence type="ECO:0000313" key="4">
    <source>
        <dbReference type="EMBL" id="SHH33488.1"/>
    </source>
</evidence>
<dbReference type="InterPro" id="IPR025193">
    <property type="entry name" value="DUF4114"/>
</dbReference>
<accession>A0A1M5S5D7</accession>
<keyword evidence="1" id="KW-0732">Signal</keyword>
<evidence type="ECO:0000259" key="2">
    <source>
        <dbReference type="Pfam" id="PF13448"/>
    </source>
</evidence>
<name>A0A1M5S5D7_9FLAO</name>
<dbReference type="OrthoDB" id="1204817at2"/>
<dbReference type="NCBIfam" id="TIGR04183">
    <property type="entry name" value="Por_Secre_tail"/>
    <property type="match status" value="1"/>
</dbReference>
<evidence type="ECO:0000256" key="1">
    <source>
        <dbReference type="ARBA" id="ARBA00022729"/>
    </source>
</evidence>
<evidence type="ECO:0000259" key="3">
    <source>
        <dbReference type="Pfam" id="PF18962"/>
    </source>
</evidence>
<reference evidence="5" key="1">
    <citation type="submission" date="2016-11" db="EMBL/GenBank/DDBJ databases">
        <authorList>
            <person name="Varghese N."/>
            <person name="Submissions S."/>
        </authorList>
    </citation>
    <scope>NUCLEOTIDE SEQUENCE [LARGE SCALE GENOMIC DNA]</scope>
    <source>
        <strain evidence="5">DSM 100572</strain>
    </source>
</reference>
<evidence type="ECO:0000313" key="5">
    <source>
        <dbReference type="Proteomes" id="UP000184109"/>
    </source>
</evidence>
<dbReference type="AlphaFoldDB" id="A0A1M5S5D7"/>
<sequence length="815" mass="91411">MKPILLFIITFIVINFGVQAQDYNFLGSYTADGTPEYLMDVPDDIDEATLTMINNALPEDYPVPDFNPHYISSGYDTDIHLSERAEVFVTYVTEGAGYKNVLGFYTYNTNDVNVQKPTPEEITIVFPNVSELYSGGSLLPGDKVKIGDFEAGTSIGWLLLANAWKGRVTDGLWQLYSNTDYNPENDEALRSHNVLLEDPENERIILGFEDIRRDYASCDNDFNDAVFYVTATPYRAIVASNINKVSSATDVTSANNGGLESNGTLAEKIAKRNFKRSVKQNLPNTKAKQMSVLTYRTMKTSAVNKSVLQEYIPENGMFGTESSYVSSPTDLVDITNADEIYSIDYYQGEHRIAAALASYSANGVYDHTKAICDRLNNSILEDVRVVSVRGHQMIHARLLRDSGEVENTLSFSIREAEGNAYELCSYWNIDQYKEGSYYNFQVWGANNGQVFAIANKIIDKFKEKGTLVSDAQTEKIPEVFVKSGYYKNGKIYLNIINNANSKILEFSANIKKTEQSETEQLTQTFQLTGSRLDSIVVESGYLFDVGVSVKSNTSKQMDALYLADGPWGLDYLETSAQLNQYDVIETSEQEISEGTHYVERNIHASGTIKNTLNAFRQVLAGDQSFKLNQYNAIKFKSNSTHNVELILMQSNLQDWEDRFSYVVPASKVAMSHYVSIQDFKDKNGKSASIEDVKRIVFSMNGNGKSFEPFELNIESVAFTNAAFEQENLGTALVNYQENKVSPNPFRHQTQILVDKDMMIPTISVYNMAGKLVDQQTIKTNNHTIVYQTSLPNGVYLYTIQEEGNIKTGGKFVVKN</sequence>
<feature type="domain" description="DUF4114" evidence="2">
    <location>
        <begin position="149"/>
        <end position="231"/>
    </location>
</feature>
<organism evidence="4 5">
    <name type="scientific">Wenyingzhuangia marina</name>
    <dbReference type="NCBI Taxonomy" id="1195760"/>
    <lineage>
        <taxon>Bacteria</taxon>
        <taxon>Pseudomonadati</taxon>
        <taxon>Bacteroidota</taxon>
        <taxon>Flavobacteriia</taxon>
        <taxon>Flavobacteriales</taxon>
        <taxon>Flavobacteriaceae</taxon>
        <taxon>Wenyingzhuangia</taxon>
    </lineage>
</organism>
<feature type="domain" description="Secretion system C-terminal sorting" evidence="3">
    <location>
        <begin position="741"/>
        <end position="813"/>
    </location>
</feature>
<gene>
    <name evidence="4" type="ORF">SAMN05444281_0126</name>
</gene>
<keyword evidence="5" id="KW-1185">Reference proteome</keyword>
<dbReference type="InterPro" id="IPR026444">
    <property type="entry name" value="Secre_tail"/>
</dbReference>
<protein>
    <submittedName>
        <fullName evidence="4">Por secretion system C-terminal sorting domain-containing protein</fullName>
    </submittedName>
</protein>
<dbReference type="RefSeq" id="WP_073117745.1">
    <property type="nucleotide sequence ID" value="NZ_BMEN01000005.1"/>
</dbReference>
<dbReference type="Pfam" id="PF18962">
    <property type="entry name" value="Por_Secre_tail"/>
    <property type="match status" value="1"/>
</dbReference>